<proteinExistence type="inferred from homology"/>
<comment type="subcellular location">
    <subcellularLocation>
        <location evidence="2">Nucleus</location>
    </subcellularLocation>
</comment>
<reference evidence="22" key="1">
    <citation type="submission" date="2011-05" db="EMBL/GenBank/DDBJ databases">
        <authorList>
            <person name="Richards S.R."/>
            <person name="Qu J."/>
            <person name="Jiang H."/>
            <person name="Jhangiani S.N."/>
            <person name="Agravi P."/>
            <person name="Goodspeed R."/>
            <person name="Gross S."/>
            <person name="Mandapat C."/>
            <person name="Jackson L."/>
            <person name="Mathew T."/>
            <person name="Pu L."/>
            <person name="Thornton R."/>
            <person name="Saada N."/>
            <person name="Wilczek-Boney K.B."/>
            <person name="Lee S."/>
            <person name="Kovar C."/>
            <person name="Wu Y."/>
            <person name="Scherer S.E."/>
            <person name="Worley K.C."/>
            <person name="Muzny D.M."/>
            <person name="Gibbs R."/>
        </authorList>
    </citation>
    <scope>NUCLEOTIDE SEQUENCE</scope>
    <source>
        <strain evidence="22">Brora</strain>
    </source>
</reference>
<evidence type="ECO:0000256" key="18">
    <source>
        <dbReference type="ARBA" id="ARBA00082714"/>
    </source>
</evidence>
<feature type="region of interest" description="Disordered" evidence="19">
    <location>
        <begin position="45"/>
        <end position="81"/>
    </location>
</feature>
<keyword evidence="6" id="KW-0547">Nucleotide-binding</keyword>
<dbReference type="SUPFAM" id="SSF52540">
    <property type="entry name" value="P-loop containing nucleoside triphosphate hydrolases"/>
    <property type="match status" value="1"/>
</dbReference>
<comment type="cofactor">
    <cofactor evidence="1">
        <name>[4Fe-4S] cluster</name>
        <dbReference type="ChEBI" id="CHEBI:49883"/>
    </cofactor>
</comment>
<dbReference type="HOGENOM" id="CLU_006515_1_0_1"/>
<keyword evidence="14" id="KW-0413">Isomerase</keyword>
<dbReference type="InterPro" id="IPR006555">
    <property type="entry name" value="ATP-dep_Helicase_C"/>
</dbReference>
<keyword evidence="7" id="KW-0227">DNA damage</keyword>
<evidence type="ECO:0000313" key="21">
    <source>
        <dbReference type="EnsemblMetazoa" id="SMAR009204-PA"/>
    </source>
</evidence>
<evidence type="ECO:0000256" key="10">
    <source>
        <dbReference type="ARBA" id="ARBA00022840"/>
    </source>
</evidence>
<evidence type="ECO:0000256" key="15">
    <source>
        <dbReference type="ARBA" id="ARBA00023242"/>
    </source>
</evidence>
<feature type="compositionally biased region" description="Low complexity" evidence="19">
    <location>
        <begin position="60"/>
        <end position="75"/>
    </location>
</feature>
<dbReference type="PhylomeDB" id="T1J6D5"/>
<dbReference type="PROSITE" id="PS51193">
    <property type="entry name" value="HELICASE_ATP_BIND_2"/>
    <property type="match status" value="1"/>
</dbReference>
<dbReference type="PANTHER" id="PTHR11472">
    <property type="entry name" value="DNA REPAIR DEAD HELICASE RAD3/XP-D SUBFAMILY MEMBER"/>
    <property type="match status" value="1"/>
</dbReference>
<evidence type="ECO:0000256" key="5">
    <source>
        <dbReference type="ARBA" id="ARBA00022723"/>
    </source>
</evidence>
<dbReference type="GO" id="GO:0006289">
    <property type="term" value="P:nucleotide-excision repair"/>
    <property type="evidence" value="ECO:0007669"/>
    <property type="project" value="TreeGrafter"/>
</dbReference>
<dbReference type="GO" id="GO:1990918">
    <property type="term" value="P:double-strand break repair involved in meiotic recombination"/>
    <property type="evidence" value="ECO:0007669"/>
    <property type="project" value="TreeGrafter"/>
</dbReference>
<dbReference type="AlphaFoldDB" id="T1J6D5"/>
<evidence type="ECO:0000256" key="1">
    <source>
        <dbReference type="ARBA" id="ARBA00001966"/>
    </source>
</evidence>
<protein>
    <recommendedName>
        <fullName evidence="16">DNA 5'-3' helicase</fullName>
        <ecNumber evidence="16">5.6.2.3</ecNumber>
    </recommendedName>
    <alternativeName>
        <fullName evidence="18">DNA 5'-3' helicase FANCJ</fullName>
    </alternativeName>
</protein>
<dbReference type="NCBIfam" id="TIGR00604">
    <property type="entry name" value="rad3"/>
    <property type="match status" value="1"/>
</dbReference>
<keyword evidence="9" id="KW-0347">Helicase</keyword>
<dbReference type="InterPro" id="IPR006554">
    <property type="entry name" value="Helicase-like_DEXD_c2"/>
</dbReference>
<evidence type="ECO:0000256" key="13">
    <source>
        <dbReference type="ARBA" id="ARBA00023204"/>
    </source>
</evidence>
<dbReference type="PANTHER" id="PTHR11472:SF47">
    <property type="entry name" value="FANCONI ANEMIA GROUP J PROTEIN"/>
    <property type="match status" value="1"/>
</dbReference>
<dbReference type="InterPro" id="IPR014013">
    <property type="entry name" value="Helic_SF1/SF2_ATP-bd_DinG/Rad3"/>
</dbReference>
<dbReference type="GO" id="GO:0043139">
    <property type="term" value="F:5'-3' DNA helicase activity"/>
    <property type="evidence" value="ECO:0007669"/>
    <property type="project" value="UniProtKB-EC"/>
</dbReference>
<feature type="domain" description="Helicase ATP-binding" evidence="20">
    <location>
        <begin position="16"/>
        <end position="280"/>
    </location>
</feature>
<dbReference type="EnsemblMetazoa" id="SMAR009204-RA">
    <property type="protein sequence ID" value="SMAR009204-PA"/>
    <property type="gene ID" value="SMAR009204"/>
</dbReference>
<dbReference type="GO" id="GO:0016818">
    <property type="term" value="F:hydrolase activity, acting on acid anhydrides, in phosphorus-containing anhydrides"/>
    <property type="evidence" value="ECO:0007669"/>
    <property type="project" value="InterPro"/>
</dbReference>
<dbReference type="GO" id="GO:0005524">
    <property type="term" value="F:ATP binding"/>
    <property type="evidence" value="ECO:0007669"/>
    <property type="project" value="UniProtKB-KW"/>
</dbReference>
<dbReference type="SMART" id="SM00491">
    <property type="entry name" value="HELICc2"/>
    <property type="match status" value="1"/>
</dbReference>
<dbReference type="STRING" id="126957.T1J6D5"/>
<dbReference type="EC" id="5.6.2.3" evidence="16"/>
<dbReference type="Proteomes" id="UP000014500">
    <property type="component" value="Unassembled WGS sequence"/>
</dbReference>
<evidence type="ECO:0000256" key="12">
    <source>
        <dbReference type="ARBA" id="ARBA00023014"/>
    </source>
</evidence>
<evidence type="ECO:0000256" key="2">
    <source>
        <dbReference type="ARBA" id="ARBA00004123"/>
    </source>
</evidence>
<evidence type="ECO:0000256" key="17">
    <source>
        <dbReference type="ARBA" id="ARBA00048954"/>
    </source>
</evidence>
<dbReference type="InterPro" id="IPR027417">
    <property type="entry name" value="P-loop_NTPase"/>
</dbReference>
<keyword evidence="4" id="KW-0004">4Fe-4S</keyword>
<dbReference type="SMART" id="SM00488">
    <property type="entry name" value="DEXDc2"/>
    <property type="match status" value="1"/>
</dbReference>
<evidence type="ECO:0000256" key="6">
    <source>
        <dbReference type="ARBA" id="ARBA00022741"/>
    </source>
</evidence>
<evidence type="ECO:0000256" key="8">
    <source>
        <dbReference type="ARBA" id="ARBA00022801"/>
    </source>
</evidence>
<dbReference type="EMBL" id="JH431878">
    <property type="status" value="NOT_ANNOTATED_CDS"/>
    <property type="molecule type" value="Genomic_DNA"/>
</dbReference>
<evidence type="ECO:0000313" key="22">
    <source>
        <dbReference type="Proteomes" id="UP000014500"/>
    </source>
</evidence>
<dbReference type="GO" id="GO:0005634">
    <property type="term" value="C:nucleus"/>
    <property type="evidence" value="ECO:0007669"/>
    <property type="project" value="UniProtKB-SubCell"/>
</dbReference>
<organism evidence="21 22">
    <name type="scientific">Strigamia maritima</name>
    <name type="common">European centipede</name>
    <name type="synonym">Geophilus maritimus</name>
    <dbReference type="NCBI Taxonomy" id="126957"/>
    <lineage>
        <taxon>Eukaryota</taxon>
        <taxon>Metazoa</taxon>
        <taxon>Ecdysozoa</taxon>
        <taxon>Arthropoda</taxon>
        <taxon>Myriapoda</taxon>
        <taxon>Chilopoda</taxon>
        <taxon>Pleurostigmophora</taxon>
        <taxon>Geophilomorpha</taxon>
        <taxon>Linotaeniidae</taxon>
        <taxon>Strigamia</taxon>
    </lineage>
</organism>
<keyword evidence="12" id="KW-0411">Iron-sulfur</keyword>
<comment type="similarity">
    <text evidence="3">Belongs to the DEAD box helicase family. DEAH subfamily.</text>
</comment>
<dbReference type="InterPro" id="IPR045028">
    <property type="entry name" value="DinG/Rad3-like"/>
</dbReference>
<keyword evidence="5" id="KW-0479">Metal-binding</keyword>
<dbReference type="Pfam" id="PF06733">
    <property type="entry name" value="DEAD_2"/>
    <property type="match status" value="1"/>
</dbReference>
<dbReference type="GO" id="GO:0051539">
    <property type="term" value="F:4 iron, 4 sulfur cluster binding"/>
    <property type="evidence" value="ECO:0007669"/>
    <property type="project" value="UniProtKB-KW"/>
</dbReference>
<name>T1J6D5_STRMM</name>
<dbReference type="eggNOG" id="KOG1132">
    <property type="taxonomic scope" value="Eukaryota"/>
</dbReference>
<accession>T1J6D5</accession>
<keyword evidence="13" id="KW-0234">DNA repair</keyword>
<evidence type="ECO:0000256" key="3">
    <source>
        <dbReference type="ARBA" id="ARBA00008792"/>
    </source>
</evidence>
<dbReference type="FunFam" id="3.40.50.300:FF:000731">
    <property type="entry name" value="Fanconi anemia group J protein homolog"/>
    <property type="match status" value="1"/>
</dbReference>
<evidence type="ECO:0000256" key="14">
    <source>
        <dbReference type="ARBA" id="ARBA00023235"/>
    </source>
</evidence>
<dbReference type="Gene3D" id="3.40.50.300">
    <property type="entry name" value="P-loop containing nucleotide triphosphate hydrolases"/>
    <property type="match status" value="2"/>
</dbReference>
<keyword evidence="22" id="KW-1185">Reference proteome</keyword>
<dbReference type="InterPro" id="IPR013020">
    <property type="entry name" value="Rad3/Chl1-like"/>
</dbReference>
<dbReference type="OMA" id="FDDVIWQ"/>
<dbReference type="Pfam" id="PF13307">
    <property type="entry name" value="Helicase_C_2"/>
    <property type="match status" value="1"/>
</dbReference>
<dbReference type="GO" id="GO:0003677">
    <property type="term" value="F:DNA binding"/>
    <property type="evidence" value="ECO:0007669"/>
    <property type="project" value="InterPro"/>
</dbReference>
<reference evidence="21" key="2">
    <citation type="submission" date="2015-02" db="UniProtKB">
        <authorList>
            <consortium name="EnsemblMetazoa"/>
        </authorList>
    </citation>
    <scope>IDENTIFICATION</scope>
</reference>
<keyword evidence="11" id="KW-0408">Iron</keyword>
<keyword evidence="15" id="KW-0539">Nucleus</keyword>
<evidence type="ECO:0000256" key="11">
    <source>
        <dbReference type="ARBA" id="ARBA00023004"/>
    </source>
</evidence>
<dbReference type="CDD" id="cd18788">
    <property type="entry name" value="SF2_C_XPD"/>
    <property type="match status" value="1"/>
</dbReference>
<sequence>IYDVSCNGCDSTLKKDGNESAFVDLTQDSIGYDDDDDFEVVKKKTRQVQKTPSSVPVSTQNKCPAKQQPQQQHQQPPKKRVLPKIYFGTRTHKQIEQLIRELAKTAYADVNMDILGSRDHTCVHPVVSKSGNKNELCQQLLDPKKGEGCGYFTGASKVYSYQTIRNQGLRTAWDLEDLVGVGKKSRMCPYYLTRTLKDLSDIVFCPYNYIIDPLIRGNMEINLCENVLIFDEAHNMEDSARSAASFSVTQLELKAAIDDLHNVAESGHLASSHKALGAKLGQLMDWILKQDAMLAGSEEPSKSLTGVSFVAVLNHLGLGSEDYDEFTKLVHDVRGVDLDQKAKEEIEVLLSAATSMLLSSFTLVLGHLFKDKFAFVDDYRAVVSKSFSNISEAPSASGWISKSKLNAKGWVYTMKLWCLNPAVAFSDFRNDVHNIILTSGTLSPMDTFESELDVPFKIKFEANHVINSNQVWIGSVAQSDEVALNGCFRNTESLEYQDAIGNLVHRVCRVTPHGVLCFFPSYKLLEKLSTRWQDTGIWDQMAQFKTVLSEPRSNLNNEFENMLTEFYSAVDETGEDLSENQFTGALLLAVCRGKVSEGLDFSDKYARAVITIGIPFSNVGAIDVILKRNYNDANRRTRNILSGAQWYEIQAFRALNQALGRCIRHRNDWGALILVDDRFGKQEKYVNGLSKWVRKAIKVFPLCNNAMTSLEKFMLQRTGSSPAMNVSNFNSPLIKSPDVIIQPSKRVLPLSLKQMNTPETSFSSRQLQVSTPKSASTSQITLPVFFANQVVNKSAGSVLKRSLFKREIKEEVEILVDEQNTDYDVNKLKRKSEEVNSGGQKKTQRIKSASGLGMIVCNKCRRQMLDGENAYVFPNGPVALLPYVITESTFLMTLSDNSCLKPMNTSGQLLNALFNSEDGCCFQVQVCSGCQQISAFKVVSTLVESSFDVGQTWFLPRSIELVQQ</sequence>
<evidence type="ECO:0000256" key="4">
    <source>
        <dbReference type="ARBA" id="ARBA00022485"/>
    </source>
</evidence>
<evidence type="ECO:0000256" key="7">
    <source>
        <dbReference type="ARBA" id="ARBA00022763"/>
    </source>
</evidence>
<evidence type="ECO:0000256" key="16">
    <source>
        <dbReference type="ARBA" id="ARBA00044969"/>
    </source>
</evidence>
<comment type="catalytic activity">
    <reaction evidence="17">
        <text>ATP + H2O = ADP + phosphate + H(+)</text>
        <dbReference type="Rhea" id="RHEA:13065"/>
        <dbReference type="ChEBI" id="CHEBI:15377"/>
        <dbReference type="ChEBI" id="CHEBI:15378"/>
        <dbReference type="ChEBI" id="CHEBI:30616"/>
        <dbReference type="ChEBI" id="CHEBI:43474"/>
        <dbReference type="ChEBI" id="CHEBI:456216"/>
        <dbReference type="EC" id="5.6.2.3"/>
    </reaction>
</comment>
<keyword evidence="8" id="KW-0378">Hydrolase</keyword>
<keyword evidence="10" id="KW-0067">ATP-binding</keyword>
<evidence type="ECO:0000256" key="9">
    <source>
        <dbReference type="ARBA" id="ARBA00022806"/>
    </source>
</evidence>
<dbReference type="GO" id="GO:0046872">
    <property type="term" value="F:metal ion binding"/>
    <property type="evidence" value="ECO:0007669"/>
    <property type="project" value="UniProtKB-KW"/>
</dbReference>
<evidence type="ECO:0000259" key="20">
    <source>
        <dbReference type="PROSITE" id="PS51193"/>
    </source>
</evidence>
<evidence type="ECO:0000256" key="19">
    <source>
        <dbReference type="SAM" id="MobiDB-lite"/>
    </source>
</evidence>
<dbReference type="InterPro" id="IPR010614">
    <property type="entry name" value="RAD3-like_helicase_DEAD"/>
</dbReference>